<dbReference type="PANTHER" id="PTHR42899:SF1">
    <property type="entry name" value="SPERMATOGENESIS-ASSOCIATED PROTEIN 20"/>
    <property type="match status" value="1"/>
</dbReference>
<proteinExistence type="inferred from homology"/>
<comment type="caution">
    <text evidence="3">The sequence shown here is derived from an EMBL/GenBank/DDBJ whole genome shotgun (WGS) entry which is preliminary data.</text>
</comment>
<name>A0A918HH01_9ACTN</name>
<reference evidence="3" key="1">
    <citation type="journal article" date="2014" name="Int. J. Syst. Evol. Microbiol.">
        <title>Complete genome sequence of Corynebacterium casei LMG S-19264T (=DSM 44701T), isolated from a smear-ripened cheese.</title>
        <authorList>
            <consortium name="US DOE Joint Genome Institute (JGI-PGF)"/>
            <person name="Walter F."/>
            <person name="Albersmeier A."/>
            <person name="Kalinowski J."/>
            <person name="Ruckert C."/>
        </authorList>
    </citation>
    <scope>NUCLEOTIDE SEQUENCE</scope>
    <source>
        <strain evidence="3">JCM 3172</strain>
    </source>
</reference>
<evidence type="ECO:0000313" key="3">
    <source>
        <dbReference type="EMBL" id="GGT64233.1"/>
    </source>
</evidence>
<dbReference type="Proteomes" id="UP000619486">
    <property type="component" value="Unassembled WGS sequence"/>
</dbReference>
<organism evidence="3 4">
    <name type="scientific">Streptomyces purpureus</name>
    <dbReference type="NCBI Taxonomy" id="1951"/>
    <lineage>
        <taxon>Bacteria</taxon>
        <taxon>Bacillati</taxon>
        <taxon>Actinomycetota</taxon>
        <taxon>Actinomycetes</taxon>
        <taxon>Kitasatosporales</taxon>
        <taxon>Streptomycetaceae</taxon>
        <taxon>Streptomyces</taxon>
    </lineage>
</organism>
<comment type="similarity">
    <text evidence="1">Belongs to the N-acylglucosamine 2-epimerase family.</text>
</comment>
<dbReference type="InterPro" id="IPR008928">
    <property type="entry name" value="6-hairpin_glycosidase_sf"/>
</dbReference>
<dbReference type="InterPro" id="IPR012341">
    <property type="entry name" value="6hp_glycosidase-like_sf"/>
</dbReference>
<protein>
    <recommendedName>
        <fullName evidence="5">N-acyl-D-glucosamine 2-epimerase</fullName>
    </recommendedName>
</protein>
<dbReference type="PANTHER" id="PTHR42899">
    <property type="entry name" value="SPERMATOGENESIS-ASSOCIATED PROTEIN 20"/>
    <property type="match status" value="1"/>
</dbReference>
<dbReference type="SUPFAM" id="SSF48208">
    <property type="entry name" value="Six-hairpin glycosidases"/>
    <property type="match status" value="1"/>
</dbReference>
<dbReference type="Pfam" id="PF07221">
    <property type="entry name" value="GlcNAc_2-epim"/>
    <property type="match status" value="1"/>
</dbReference>
<reference evidence="3" key="2">
    <citation type="submission" date="2020-09" db="EMBL/GenBank/DDBJ databases">
        <authorList>
            <person name="Sun Q."/>
            <person name="Ohkuma M."/>
        </authorList>
    </citation>
    <scope>NUCLEOTIDE SEQUENCE</scope>
    <source>
        <strain evidence="3">JCM 3172</strain>
    </source>
</reference>
<keyword evidence="2" id="KW-0413">Isomerase</keyword>
<dbReference type="GO" id="GO:0005975">
    <property type="term" value="P:carbohydrate metabolic process"/>
    <property type="evidence" value="ECO:0007669"/>
    <property type="project" value="InterPro"/>
</dbReference>
<keyword evidence="4" id="KW-1185">Reference proteome</keyword>
<dbReference type="EMBL" id="BMQQ01000047">
    <property type="protein sequence ID" value="GGT64233.1"/>
    <property type="molecule type" value="Genomic_DNA"/>
</dbReference>
<accession>A0A918HH01</accession>
<dbReference type="InterPro" id="IPR010819">
    <property type="entry name" value="AGE/CE"/>
</dbReference>
<dbReference type="RefSeq" id="WP_189205409.1">
    <property type="nucleotide sequence ID" value="NZ_BMQQ01000047.1"/>
</dbReference>
<dbReference type="Gene3D" id="1.50.10.10">
    <property type="match status" value="1"/>
</dbReference>
<dbReference type="GO" id="GO:0016853">
    <property type="term" value="F:isomerase activity"/>
    <property type="evidence" value="ECO:0007669"/>
    <property type="project" value="UniProtKB-KW"/>
</dbReference>
<evidence type="ECO:0008006" key="5">
    <source>
        <dbReference type="Google" id="ProtNLM"/>
    </source>
</evidence>
<dbReference type="AlphaFoldDB" id="A0A918HH01"/>
<evidence type="ECO:0000256" key="1">
    <source>
        <dbReference type="ARBA" id="ARBA00008558"/>
    </source>
</evidence>
<evidence type="ECO:0000313" key="4">
    <source>
        <dbReference type="Proteomes" id="UP000619486"/>
    </source>
</evidence>
<gene>
    <name evidence="3" type="ORF">GCM10014713_66700</name>
</gene>
<sequence>MAEVTFTFSELTCGYVTDYRGSRFTLTTLDGRTAVIHLTETTCAQLLRNLGEPYLDVTGELQRYLRPGALVFAYGPVYPDAGGLRFQADKLVFTGEGEVPFRFDEPGWWTGQLTELARFQRRCQFGEGPIDFADYRTEIRPGGHKSPSSVQETDTLSRMVYGMASAYMLTGDEDFLEVAERGARYLHDHMRFFDEAAGLVYWYHGIDVGPSTERKLFASEFGDDYRAIPAYEQIYALVGLAQTYRITGDPVIRADIDGTVRLFEEHFRDPRLGGYYSHIDPVTLSPHHDSLGPNHSRKNWNSVGDHAPAYLINLYLATGEDRYRRMLEHTFDMIVTHMPDRTPGAGPFVNERFHADWTPDHTWGWQQNRAVVGHNLKIAWNLTRMHSVLPKREYAHLARTLARTLPAHGRDGQRGGWYDVLQREANGGRHDFAWHDRKTWWQQEQAILAYLILAGTHPTTPGATGGGQAQGQEQGRREAEQWLRHAQEASAFYNAFFLDHDEGSVHFTVLAQGIPFLFGNERLKGSHAMAMYHKAELCYLAEVYTRLLLRQESVDLWFKPHPDADFPGRLLRVAPDLLPAGRIRLEHVLIDGAPYHAFDADALTVTLPDTAHRVTVKVRLTPTPATPAAAVAAAAGAGGARGGRPVYEANTPAWTRS</sequence>
<dbReference type="InterPro" id="IPR024705">
    <property type="entry name" value="Ssp411"/>
</dbReference>
<evidence type="ECO:0000256" key="2">
    <source>
        <dbReference type="ARBA" id="ARBA00023235"/>
    </source>
</evidence>